<dbReference type="AlphaFoldDB" id="X1N908"/>
<name>X1N908_9ZZZZ</name>
<feature type="non-terminal residue" evidence="1">
    <location>
        <position position="1"/>
    </location>
</feature>
<organism evidence="1">
    <name type="scientific">marine sediment metagenome</name>
    <dbReference type="NCBI Taxonomy" id="412755"/>
    <lineage>
        <taxon>unclassified sequences</taxon>
        <taxon>metagenomes</taxon>
        <taxon>ecological metagenomes</taxon>
    </lineage>
</organism>
<sequence>KNNRLEWNYEKLEAGETRLLTYIVYSKVGVIGKFALPSTTAVYEKEGKIHEAVSNKAFFVAEQREKDKEE</sequence>
<gene>
    <name evidence="1" type="ORF">S06H3_18454</name>
</gene>
<proteinExistence type="predicted"/>
<reference evidence="1" key="1">
    <citation type="journal article" date="2014" name="Front. Microbiol.">
        <title>High frequency of phylogenetically diverse reductive dehalogenase-homologous genes in deep subseafloor sedimentary metagenomes.</title>
        <authorList>
            <person name="Kawai M."/>
            <person name="Futagami T."/>
            <person name="Toyoda A."/>
            <person name="Takaki Y."/>
            <person name="Nishi S."/>
            <person name="Hori S."/>
            <person name="Arai W."/>
            <person name="Tsubouchi T."/>
            <person name="Morono Y."/>
            <person name="Uchiyama I."/>
            <person name="Ito T."/>
            <person name="Fujiyama A."/>
            <person name="Inagaki F."/>
            <person name="Takami H."/>
        </authorList>
    </citation>
    <scope>NUCLEOTIDE SEQUENCE</scope>
    <source>
        <strain evidence="1">Expedition CK06-06</strain>
    </source>
</reference>
<comment type="caution">
    <text evidence="1">The sequence shown here is derived from an EMBL/GenBank/DDBJ whole genome shotgun (WGS) entry which is preliminary data.</text>
</comment>
<dbReference type="EMBL" id="BARV01009337">
    <property type="protein sequence ID" value="GAI15114.1"/>
    <property type="molecule type" value="Genomic_DNA"/>
</dbReference>
<evidence type="ECO:0000313" key="1">
    <source>
        <dbReference type="EMBL" id="GAI15114.1"/>
    </source>
</evidence>
<protein>
    <submittedName>
        <fullName evidence="1">Uncharacterized protein</fullName>
    </submittedName>
</protein>
<accession>X1N908</accession>